<proteinExistence type="predicted"/>
<dbReference type="InterPro" id="IPR036768">
    <property type="entry name" value="PolIII_chi_sf"/>
</dbReference>
<reference evidence="1 2" key="1">
    <citation type="journal article" date="2013" name="Genome Announc.">
        <title>Genome Sequence of the Pyrene- and Fluoranthene-Degrading Bacterium Cycloclasticus sp. Strain PY97M.</title>
        <authorList>
            <person name="Cui Z."/>
            <person name="Xu G."/>
            <person name="Li Q."/>
            <person name="Gao W."/>
            <person name="Zheng L."/>
        </authorList>
    </citation>
    <scope>NUCLEOTIDE SEQUENCE [LARGE SCALE GENOMIC DNA]</scope>
    <source>
        <strain evidence="1 2">PY97M</strain>
    </source>
</reference>
<dbReference type="PANTHER" id="PTHR38767:SF1">
    <property type="entry name" value="DNA POLYMERASE III SUBUNIT CHI"/>
    <property type="match status" value="1"/>
</dbReference>
<gene>
    <name evidence="1" type="ORF">L196_10384</name>
</gene>
<dbReference type="InterPro" id="IPR007459">
    <property type="entry name" value="DNA_pol3_chi"/>
</dbReference>
<dbReference type="GO" id="GO:0006260">
    <property type="term" value="P:DNA replication"/>
    <property type="evidence" value="ECO:0007669"/>
    <property type="project" value="InterPro"/>
</dbReference>
<organism evidence="1 2">
    <name type="scientific">Cycloclasticus pugetii</name>
    <dbReference type="NCBI Taxonomy" id="34068"/>
    <lineage>
        <taxon>Bacteria</taxon>
        <taxon>Pseudomonadati</taxon>
        <taxon>Pseudomonadota</taxon>
        <taxon>Gammaproteobacteria</taxon>
        <taxon>Thiotrichales</taxon>
        <taxon>Piscirickettsiaceae</taxon>
        <taxon>Cycloclasticus</taxon>
    </lineage>
</organism>
<dbReference type="RefSeq" id="WP_015005209.1">
    <property type="nucleotide sequence ID" value="NZ_JARGOU010000015.1"/>
</dbReference>
<evidence type="ECO:0000313" key="2">
    <source>
        <dbReference type="Proteomes" id="UP000015462"/>
    </source>
</evidence>
<keyword evidence="2" id="KW-1185">Reference proteome</keyword>
<evidence type="ECO:0000313" key="1">
    <source>
        <dbReference type="EMBL" id="EPD12366.1"/>
    </source>
</evidence>
<dbReference type="Proteomes" id="UP000015462">
    <property type="component" value="Unassembled WGS sequence"/>
</dbReference>
<dbReference type="GO" id="GO:0032298">
    <property type="term" value="P:positive regulation of DNA-templated DNA replication initiation"/>
    <property type="evidence" value="ECO:0007669"/>
    <property type="project" value="TreeGrafter"/>
</dbReference>
<dbReference type="GO" id="GO:0003887">
    <property type="term" value="F:DNA-directed DNA polymerase activity"/>
    <property type="evidence" value="ECO:0007669"/>
    <property type="project" value="InterPro"/>
</dbReference>
<sequence length="140" mass="16265">MTRIDFYVLPDDTPDAQHLFACRLAQKASKQGHRVYIHTDSEQQSKTVDDLLWSFSPTSFVPHTMDPTKCANHPVYINHTGDPLDIHDVLINLTEKTPDCFARFERFAELVNQNESIKQAGRERFKFYKSRGYPLQTHKI</sequence>
<protein>
    <submittedName>
        <fullName evidence="1">DNA polymerase III, chi subunit superfamily protein</fullName>
    </submittedName>
</protein>
<dbReference type="EMBL" id="ASHL01000011">
    <property type="protein sequence ID" value="EPD12366.1"/>
    <property type="molecule type" value="Genomic_DNA"/>
</dbReference>
<name>A0AB33YYV8_9GAMM</name>
<dbReference type="Gene3D" id="3.40.50.10110">
    <property type="entry name" value="DNA polymerase III subunit chi"/>
    <property type="match status" value="1"/>
</dbReference>
<comment type="caution">
    <text evidence="1">The sequence shown here is derived from an EMBL/GenBank/DDBJ whole genome shotgun (WGS) entry which is preliminary data.</text>
</comment>
<dbReference type="AlphaFoldDB" id="A0AB33YYV8"/>
<dbReference type="Pfam" id="PF04364">
    <property type="entry name" value="DNA_pol3_chi"/>
    <property type="match status" value="1"/>
</dbReference>
<dbReference type="GO" id="GO:0003677">
    <property type="term" value="F:DNA binding"/>
    <property type="evidence" value="ECO:0007669"/>
    <property type="project" value="InterPro"/>
</dbReference>
<dbReference type="SUPFAM" id="SSF102400">
    <property type="entry name" value="DNA polymerase III chi subunit"/>
    <property type="match status" value="1"/>
</dbReference>
<dbReference type="PANTHER" id="PTHR38767">
    <property type="entry name" value="DNA POLYMERASE III SUBUNIT CHI"/>
    <property type="match status" value="1"/>
</dbReference>
<accession>A0AB33YYV8</accession>